<dbReference type="GO" id="GO:0004553">
    <property type="term" value="F:hydrolase activity, hydrolyzing O-glycosyl compounds"/>
    <property type="evidence" value="ECO:0007669"/>
    <property type="project" value="InterPro"/>
</dbReference>
<feature type="signal peptide" evidence="4">
    <location>
        <begin position="1"/>
        <end position="23"/>
    </location>
</feature>
<keyword evidence="4" id="KW-0732">Signal</keyword>
<dbReference type="PANTHER" id="PTHR34142:SF1">
    <property type="entry name" value="GLYCOSIDE HYDROLASE FAMILY 5 DOMAIN-CONTAINING PROTEIN"/>
    <property type="match status" value="1"/>
</dbReference>
<comment type="similarity">
    <text evidence="3">Belongs to the glycosyl hydrolase 5 (cellulase A) family.</text>
</comment>
<evidence type="ECO:0000259" key="5">
    <source>
        <dbReference type="Pfam" id="PF00150"/>
    </source>
</evidence>
<feature type="chain" id="PRO_5037333889" evidence="4">
    <location>
        <begin position="24"/>
        <end position="319"/>
    </location>
</feature>
<proteinExistence type="inferred from homology"/>
<dbReference type="RefSeq" id="WP_196991945.1">
    <property type="nucleotide sequence ID" value="NZ_JADWYR010000002.1"/>
</dbReference>
<dbReference type="PANTHER" id="PTHR34142">
    <property type="entry name" value="ENDO-BETA-1,4-GLUCANASE A"/>
    <property type="match status" value="1"/>
</dbReference>
<dbReference type="Gene3D" id="3.20.20.80">
    <property type="entry name" value="Glycosidases"/>
    <property type="match status" value="1"/>
</dbReference>
<keyword evidence="7" id="KW-1185">Reference proteome</keyword>
<dbReference type="Pfam" id="PF00150">
    <property type="entry name" value="Cellulase"/>
    <property type="match status" value="1"/>
</dbReference>
<evidence type="ECO:0000256" key="2">
    <source>
        <dbReference type="ARBA" id="ARBA00023295"/>
    </source>
</evidence>
<sequence length="319" mass="36067">MNPLKKIVLLFLSAITGSLALQAQAVQEHGRLMVKGTQLTDKNNQPVILRGMSFGWSNFHPRFYTPGAVEWLHKDWHCNVVRAAMGVEPKNGYMEDPAKSLALVETVIDAAIKEDIYVIVDFHSHNVRLQEAKTFFTHIAKKYSQYPNVIYEVFNEPDKETWPEVKDYSIEMIQTIRTFDTANIILVGSPHWDQDVHLAAADPVTGFTNIMYTMHFYADTHKQQLRDRTTAAINAGLPVFISESAGMSASGDGPINIDEWTRWINWAEENKVSWVTWSVSDKNETCSVLQAGAASDGNWKEDDLKESGKLVKKMITAYQ</sequence>
<evidence type="ECO:0000256" key="4">
    <source>
        <dbReference type="SAM" id="SignalP"/>
    </source>
</evidence>
<feature type="domain" description="Glycoside hydrolase family 5" evidence="5">
    <location>
        <begin position="41"/>
        <end position="282"/>
    </location>
</feature>
<dbReference type="AlphaFoldDB" id="A0A931GYV7"/>
<dbReference type="GO" id="GO:0000272">
    <property type="term" value="P:polysaccharide catabolic process"/>
    <property type="evidence" value="ECO:0007669"/>
    <property type="project" value="InterPro"/>
</dbReference>
<dbReference type="SUPFAM" id="SSF51445">
    <property type="entry name" value="(Trans)glycosidases"/>
    <property type="match status" value="1"/>
</dbReference>
<dbReference type="Proteomes" id="UP000628448">
    <property type="component" value="Unassembled WGS sequence"/>
</dbReference>
<protein>
    <submittedName>
        <fullName evidence="6">Glycoside hydrolase family 5 protein</fullName>
    </submittedName>
</protein>
<keyword evidence="1 3" id="KW-0378">Hydrolase</keyword>
<evidence type="ECO:0000313" key="7">
    <source>
        <dbReference type="Proteomes" id="UP000628448"/>
    </source>
</evidence>
<evidence type="ECO:0000256" key="1">
    <source>
        <dbReference type="ARBA" id="ARBA00022801"/>
    </source>
</evidence>
<dbReference type="PROSITE" id="PS00659">
    <property type="entry name" value="GLYCOSYL_HYDROL_F5"/>
    <property type="match status" value="1"/>
</dbReference>
<dbReference type="EMBL" id="JADWYR010000002">
    <property type="protein sequence ID" value="MBG9377883.1"/>
    <property type="molecule type" value="Genomic_DNA"/>
</dbReference>
<dbReference type="InterPro" id="IPR018087">
    <property type="entry name" value="Glyco_hydro_5_CS"/>
</dbReference>
<gene>
    <name evidence="6" type="ORF">I5907_16705</name>
</gene>
<dbReference type="InterPro" id="IPR001547">
    <property type="entry name" value="Glyco_hydro_5"/>
</dbReference>
<reference evidence="6" key="1">
    <citation type="submission" date="2020-11" db="EMBL/GenBank/DDBJ databases">
        <title>Bacterial whole genome sequence for Panacibacter sp. DH6.</title>
        <authorList>
            <person name="Le V."/>
            <person name="Ko S."/>
            <person name="Ahn C.-Y."/>
            <person name="Oh H.-M."/>
        </authorList>
    </citation>
    <scope>NUCLEOTIDE SEQUENCE</scope>
    <source>
        <strain evidence="6">DH6</strain>
    </source>
</reference>
<evidence type="ECO:0000313" key="6">
    <source>
        <dbReference type="EMBL" id="MBG9377883.1"/>
    </source>
</evidence>
<comment type="caution">
    <text evidence="6">The sequence shown here is derived from an EMBL/GenBank/DDBJ whole genome shotgun (WGS) entry which is preliminary data.</text>
</comment>
<organism evidence="6 7">
    <name type="scientific">Panacibacter microcysteis</name>
    <dbReference type="NCBI Taxonomy" id="2793269"/>
    <lineage>
        <taxon>Bacteria</taxon>
        <taxon>Pseudomonadati</taxon>
        <taxon>Bacteroidota</taxon>
        <taxon>Chitinophagia</taxon>
        <taxon>Chitinophagales</taxon>
        <taxon>Chitinophagaceae</taxon>
        <taxon>Panacibacter</taxon>
    </lineage>
</organism>
<keyword evidence="2 3" id="KW-0326">Glycosidase</keyword>
<accession>A0A931GYV7</accession>
<dbReference type="InterPro" id="IPR017853">
    <property type="entry name" value="GH"/>
</dbReference>
<name>A0A931GYV7_9BACT</name>
<evidence type="ECO:0000256" key="3">
    <source>
        <dbReference type="RuleBase" id="RU361153"/>
    </source>
</evidence>